<protein>
    <submittedName>
        <fullName evidence="1">Uncharacterized protein</fullName>
    </submittedName>
</protein>
<evidence type="ECO:0000313" key="1">
    <source>
        <dbReference type="EMBL" id="KAJ3055143.1"/>
    </source>
</evidence>
<dbReference type="AlphaFoldDB" id="A0AAD5SGS3"/>
<dbReference type="PANTHER" id="PTHR35517">
    <property type="entry name" value="PROTEIN ARGININE N-METHYLTRANSFERASE SFM1"/>
    <property type="match status" value="1"/>
</dbReference>
<reference evidence="1" key="1">
    <citation type="submission" date="2020-05" db="EMBL/GenBank/DDBJ databases">
        <title>Phylogenomic resolution of chytrid fungi.</title>
        <authorList>
            <person name="Stajich J.E."/>
            <person name="Amses K."/>
            <person name="Simmons R."/>
            <person name="Seto K."/>
            <person name="Myers J."/>
            <person name="Bonds A."/>
            <person name="Quandt C.A."/>
            <person name="Barry K."/>
            <person name="Liu P."/>
            <person name="Grigoriev I."/>
            <person name="Longcore J.E."/>
            <person name="James T.Y."/>
        </authorList>
    </citation>
    <scope>NUCLEOTIDE SEQUENCE</scope>
    <source>
        <strain evidence="1">JEL0318</strain>
    </source>
</reference>
<dbReference type="InterPro" id="IPR007364">
    <property type="entry name" value="SFM1-like"/>
</dbReference>
<dbReference type="GO" id="GO:0035241">
    <property type="term" value="F:protein-arginine omega-N monomethyltransferase activity"/>
    <property type="evidence" value="ECO:0007669"/>
    <property type="project" value="TreeGrafter"/>
</dbReference>
<comment type="caution">
    <text evidence="1">The sequence shown here is derived from an EMBL/GenBank/DDBJ whole genome shotgun (WGS) entry which is preliminary data.</text>
</comment>
<dbReference type="Pfam" id="PF04252">
    <property type="entry name" value="SFM1-like"/>
    <property type="match status" value="1"/>
</dbReference>
<accession>A0AAD5SGS3</accession>
<keyword evidence="2" id="KW-1185">Reference proteome</keyword>
<organism evidence="1 2">
    <name type="scientific">Rhizophlyctis rosea</name>
    <dbReference type="NCBI Taxonomy" id="64517"/>
    <lineage>
        <taxon>Eukaryota</taxon>
        <taxon>Fungi</taxon>
        <taxon>Fungi incertae sedis</taxon>
        <taxon>Chytridiomycota</taxon>
        <taxon>Chytridiomycota incertae sedis</taxon>
        <taxon>Chytridiomycetes</taxon>
        <taxon>Rhizophlyctidales</taxon>
        <taxon>Rhizophlyctidaceae</taxon>
        <taxon>Rhizophlyctis</taxon>
    </lineage>
</organism>
<gene>
    <name evidence="1" type="ORF">HK097_011380</name>
</gene>
<dbReference type="Proteomes" id="UP001212841">
    <property type="component" value="Unassembled WGS sequence"/>
</dbReference>
<sequence>MEPELDEWSELEYANIRKHVGPNRLILSHVHPTLLANLPERIRPENGIVITEKPILDIEGVEKSKVILLDPQATEELVPEDGDNFEYFLFGGILELRVQGFATRHLGPVQMTTDTAVLVSQLVVEGRKRLGELPFVDRPEIKLGKKESVELPFRYIVEDGKPKLPAGLFELLKKSNDVSLI</sequence>
<name>A0AAD5SGS3_9FUNG</name>
<proteinExistence type="predicted"/>
<dbReference type="PANTHER" id="PTHR35517:SF1">
    <property type="entry name" value="PROTEIN ARGININE N-METHYLTRANSFERASE SFM1"/>
    <property type="match status" value="1"/>
</dbReference>
<evidence type="ECO:0000313" key="2">
    <source>
        <dbReference type="Proteomes" id="UP001212841"/>
    </source>
</evidence>
<dbReference type="EMBL" id="JADGJD010000093">
    <property type="protein sequence ID" value="KAJ3055143.1"/>
    <property type="molecule type" value="Genomic_DNA"/>
</dbReference>